<feature type="zinc finger region" description="C3H1-type" evidence="5">
    <location>
        <begin position="118"/>
        <end position="146"/>
    </location>
</feature>
<evidence type="ECO:0000256" key="4">
    <source>
        <dbReference type="ARBA" id="ARBA00022833"/>
    </source>
</evidence>
<dbReference type="EMBL" id="CP111022">
    <property type="protein sequence ID" value="WAR20173.1"/>
    <property type="molecule type" value="Genomic_DNA"/>
</dbReference>
<dbReference type="InterPro" id="IPR000571">
    <property type="entry name" value="Znf_CCCH"/>
</dbReference>
<dbReference type="PROSITE" id="PS50103">
    <property type="entry name" value="ZF_C3H1"/>
    <property type="match status" value="2"/>
</dbReference>
<keyword evidence="4 5" id="KW-0862">Zinc</keyword>
<protein>
    <submittedName>
        <fullName evidence="8">TISB-like protein</fullName>
    </submittedName>
</protein>
<evidence type="ECO:0000256" key="6">
    <source>
        <dbReference type="SAM" id="MobiDB-lite"/>
    </source>
</evidence>
<feature type="zinc finger region" description="C3H1-type" evidence="5">
    <location>
        <begin position="156"/>
        <end position="184"/>
    </location>
</feature>
<keyword evidence="3 5" id="KW-0863">Zinc-finger</keyword>
<dbReference type="Pfam" id="PF00642">
    <property type="entry name" value="zf-CCCH"/>
    <property type="match status" value="2"/>
</dbReference>
<feature type="domain" description="C3H1-type" evidence="7">
    <location>
        <begin position="118"/>
        <end position="146"/>
    </location>
</feature>
<keyword evidence="1 5" id="KW-0479">Metal-binding</keyword>
<sequence length="404" mass="44956">MSAFATPPFIEIGDYVRQNMLRQQQQQLQQQQQQQQCAERRNTLDAQVNIRNRNFSVGNFTPVPGNTSVIMDNQNGFSEHKKLDRSYSEPCDRLVNNNTNLNNQQQQQQQKQAVNSSRYKTELCRPFEESGHCKYADKCQFAHGMHELKQLNRHPKYKTELCRTFHSKGFCPYGPRCNFVHNDDLSNMNEQNNRMTSQTQQPATQQYFQHISPPSLSQSPPPPVQRPTSINFNSSFNGSLGSSAESSPPSSVGSESPSLSPVFFGEDLLSTGFNMPLNNTLNFDNSTNGNVFNYVPEVAQLDLAPLNIQTTLNNFDLLSQQFSAFLSLDNQNSSGKSLGSALDEWVPRGFTAAPPSPPDSISGESVTSSSSAGTNFSSNNVSTCGSPMDVGKNFRLPVFNHISQ</sequence>
<dbReference type="PANTHER" id="PTHR12547:SF18">
    <property type="entry name" value="PROTEIN TIS11"/>
    <property type="match status" value="1"/>
</dbReference>
<feature type="compositionally biased region" description="Low complexity" evidence="6">
    <location>
        <begin position="360"/>
        <end position="379"/>
    </location>
</feature>
<feature type="domain" description="C3H1-type" evidence="7">
    <location>
        <begin position="156"/>
        <end position="184"/>
    </location>
</feature>
<reference evidence="8" key="1">
    <citation type="submission" date="2022-11" db="EMBL/GenBank/DDBJ databases">
        <title>Centuries of genome instability and evolution in soft-shell clam transmissible cancer (bioRxiv).</title>
        <authorList>
            <person name="Hart S.F.M."/>
            <person name="Yonemitsu M.A."/>
            <person name="Giersch R.M."/>
            <person name="Beal B.F."/>
            <person name="Arriagada G."/>
            <person name="Davis B.W."/>
            <person name="Ostrander E.A."/>
            <person name="Goff S.P."/>
            <person name="Metzger M.J."/>
        </authorList>
    </citation>
    <scope>NUCLEOTIDE SEQUENCE</scope>
    <source>
        <strain evidence="8">MELC-2E11</strain>
        <tissue evidence="8">Siphon/mantle</tissue>
    </source>
</reference>
<organism evidence="8 9">
    <name type="scientific">Mya arenaria</name>
    <name type="common">Soft-shell clam</name>
    <dbReference type="NCBI Taxonomy" id="6604"/>
    <lineage>
        <taxon>Eukaryota</taxon>
        <taxon>Metazoa</taxon>
        <taxon>Spiralia</taxon>
        <taxon>Lophotrochozoa</taxon>
        <taxon>Mollusca</taxon>
        <taxon>Bivalvia</taxon>
        <taxon>Autobranchia</taxon>
        <taxon>Heteroconchia</taxon>
        <taxon>Euheterodonta</taxon>
        <taxon>Imparidentia</taxon>
        <taxon>Neoheterodontei</taxon>
        <taxon>Myida</taxon>
        <taxon>Myoidea</taxon>
        <taxon>Myidae</taxon>
        <taxon>Mya</taxon>
    </lineage>
</organism>
<dbReference type="Proteomes" id="UP001164746">
    <property type="component" value="Chromosome 11"/>
</dbReference>
<accession>A0ABY7FDB7</accession>
<evidence type="ECO:0000259" key="7">
    <source>
        <dbReference type="PROSITE" id="PS50103"/>
    </source>
</evidence>
<evidence type="ECO:0000313" key="9">
    <source>
        <dbReference type="Proteomes" id="UP001164746"/>
    </source>
</evidence>
<feature type="compositionally biased region" description="Low complexity" evidence="6">
    <location>
        <begin position="226"/>
        <end position="258"/>
    </location>
</feature>
<evidence type="ECO:0000313" key="8">
    <source>
        <dbReference type="EMBL" id="WAR20173.1"/>
    </source>
</evidence>
<feature type="region of interest" description="Disordered" evidence="6">
    <location>
        <begin position="349"/>
        <end position="382"/>
    </location>
</feature>
<dbReference type="InterPro" id="IPR036855">
    <property type="entry name" value="Znf_CCCH_sf"/>
</dbReference>
<evidence type="ECO:0000256" key="1">
    <source>
        <dbReference type="ARBA" id="ARBA00022723"/>
    </source>
</evidence>
<evidence type="ECO:0000256" key="5">
    <source>
        <dbReference type="PROSITE-ProRule" id="PRU00723"/>
    </source>
</evidence>
<dbReference type="PANTHER" id="PTHR12547">
    <property type="entry name" value="CCCH ZINC FINGER/TIS11-RELATED"/>
    <property type="match status" value="1"/>
</dbReference>
<dbReference type="Gene3D" id="4.10.1000.10">
    <property type="entry name" value="Zinc finger, CCCH-type"/>
    <property type="match status" value="2"/>
</dbReference>
<gene>
    <name evidence="8" type="ORF">MAR_002011</name>
</gene>
<dbReference type="SMART" id="SM00356">
    <property type="entry name" value="ZnF_C3H1"/>
    <property type="match status" value="2"/>
</dbReference>
<dbReference type="InterPro" id="IPR045877">
    <property type="entry name" value="ZFP36-like"/>
</dbReference>
<dbReference type="SUPFAM" id="SSF90229">
    <property type="entry name" value="CCCH zinc finger"/>
    <property type="match status" value="2"/>
</dbReference>
<evidence type="ECO:0000256" key="3">
    <source>
        <dbReference type="ARBA" id="ARBA00022771"/>
    </source>
</evidence>
<keyword evidence="9" id="KW-1185">Reference proteome</keyword>
<evidence type="ECO:0000256" key="2">
    <source>
        <dbReference type="ARBA" id="ARBA00022737"/>
    </source>
</evidence>
<name>A0ABY7FDB7_MYAAR</name>
<keyword evidence="2" id="KW-0677">Repeat</keyword>
<proteinExistence type="predicted"/>
<feature type="region of interest" description="Disordered" evidence="6">
    <location>
        <begin position="211"/>
        <end position="258"/>
    </location>
</feature>